<keyword evidence="4" id="KW-1185">Reference proteome</keyword>
<organism evidence="3 4">
    <name type="scientific">Cryptomeria japonica</name>
    <name type="common">Japanese cedar</name>
    <name type="synonym">Cupressus japonica</name>
    <dbReference type="NCBI Taxonomy" id="3369"/>
    <lineage>
        <taxon>Eukaryota</taxon>
        <taxon>Viridiplantae</taxon>
        <taxon>Streptophyta</taxon>
        <taxon>Embryophyta</taxon>
        <taxon>Tracheophyta</taxon>
        <taxon>Spermatophyta</taxon>
        <taxon>Pinopsida</taxon>
        <taxon>Pinidae</taxon>
        <taxon>Conifers II</taxon>
        <taxon>Cupressales</taxon>
        <taxon>Cupressaceae</taxon>
        <taxon>Cryptomeria</taxon>
    </lineage>
</organism>
<sequence>MSPLQLPVPLSLLPLLLPILQGTLPMKTWNQAAEGNLGLALLFYCCAAFFGVVQPFLVSINKLCLPLLALIPTLMVLNLSEALCFSVHSTYSLKTVRDA</sequence>
<evidence type="ECO:0000256" key="2">
    <source>
        <dbReference type="SAM" id="SignalP"/>
    </source>
</evidence>
<evidence type="ECO:0000313" key="3">
    <source>
        <dbReference type="EMBL" id="GLJ59335.1"/>
    </source>
</evidence>
<protein>
    <submittedName>
        <fullName evidence="3">Uncharacterized protein</fullName>
    </submittedName>
</protein>
<keyword evidence="2" id="KW-0732">Signal</keyword>
<comment type="caution">
    <text evidence="3">The sequence shown here is derived from an EMBL/GenBank/DDBJ whole genome shotgun (WGS) entry which is preliminary data.</text>
</comment>
<keyword evidence="1" id="KW-0472">Membrane</keyword>
<keyword evidence="1" id="KW-1133">Transmembrane helix</keyword>
<gene>
    <name evidence="3" type="ORF">SUGI_1503600</name>
</gene>
<reference evidence="3" key="1">
    <citation type="submission" date="2022-12" db="EMBL/GenBank/DDBJ databases">
        <title>Chromosome-Level Genome Assembly of Japanese Cedar (Cryptomeriajaponica D. Don).</title>
        <authorList>
            <person name="Fujino T."/>
            <person name="Yamaguchi K."/>
            <person name="Yokoyama T."/>
            <person name="Hamanaka T."/>
            <person name="Harazono Y."/>
            <person name="Kamada H."/>
            <person name="Kobayashi W."/>
            <person name="Ujino-Ihara T."/>
            <person name="Uchiyama K."/>
            <person name="Matsumoto A."/>
            <person name="Izuno A."/>
            <person name="Tsumura Y."/>
            <person name="Toyoda A."/>
            <person name="Shigenobu S."/>
            <person name="Moriguchi Y."/>
            <person name="Ueno S."/>
            <person name="Kasahara M."/>
        </authorList>
    </citation>
    <scope>NUCLEOTIDE SEQUENCE</scope>
</reference>
<feature type="transmembrane region" description="Helical" evidence="1">
    <location>
        <begin position="65"/>
        <end position="88"/>
    </location>
</feature>
<feature type="chain" id="PRO_5041957904" evidence="2">
    <location>
        <begin position="23"/>
        <end position="99"/>
    </location>
</feature>
<dbReference type="EMBL" id="BSEH01000842">
    <property type="protein sequence ID" value="GLJ59335.1"/>
    <property type="molecule type" value="Genomic_DNA"/>
</dbReference>
<accession>A0AAD3RRU3</accession>
<evidence type="ECO:0000313" key="4">
    <source>
        <dbReference type="Proteomes" id="UP001234787"/>
    </source>
</evidence>
<feature type="transmembrane region" description="Helical" evidence="1">
    <location>
        <begin position="37"/>
        <end position="58"/>
    </location>
</feature>
<proteinExistence type="predicted"/>
<name>A0AAD3RRU3_CRYJA</name>
<keyword evidence="1" id="KW-0812">Transmembrane</keyword>
<dbReference type="AlphaFoldDB" id="A0AAD3RRU3"/>
<evidence type="ECO:0000256" key="1">
    <source>
        <dbReference type="SAM" id="Phobius"/>
    </source>
</evidence>
<feature type="signal peptide" evidence="2">
    <location>
        <begin position="1"/>
        <end position="22"/>
    </location>
</feature>
<dbReference type="Proteomes" id="UP001234787">
    <property type="component" value="Unassembled WGS sequence"/>
</dbReference>